<comment type="caution">
    <text evidence="8">The sequence shown here is derived from an EMBL/GenBank/DDBJ whole genome shotgun (WGS) entry which is preliminary data.</text>
</comment>
<feature type="compositionally biased region" description="Polar residues" evidence="6">
    <location>
        <begin position="86"/>
        <end position="96"/>
    </location>
</feature>
<sequence>MTLPRLHTILNHSPSISRPRKPAVLDIANLLCPEENDQPTPISPYWESSSPTSSSARSRLSSPGQMHDDPWFAHRRHSREAGLDMASSSSLTTSKRPTAFKNPSERSFQSYSPSPPESYLNRSPSPYQSPSHSPRYSASIKAKRKRASAGQLDVLNRVFAQTFFPSTEMRNELAKQLGMSPRTVQIWFQNKRQSIRTKERDRSSVKGSKRDDGHFHHSLPTPPLSSNLDGANGYLDATP</sequence>
<reference evidence="8" key="1">
    <citation type="submission" date="2020-12" db="EMBL/GenBank/DDBJ databases">
        <title>Metabolic potential, ecology and presence of endohyphal bacteria is reflected in genomic diversity of Mucoromycotina.</title>
        <authorList>
            <person name="Muszewska A."/>
            <person name="Okrasinska A."/>
            <person name="Steczkiewicz K."/>
            <person name="Drgas O."/>
            <person name="Orlowska M."/>
            <person name="Perlinska-Lenart U."/>
            <person name="Aleksandrzak-Piekarczyk T."/>
            <person name="Szatraj K."/>
            <person name="Zielenkiewicz U."/>
            <person name="Pilsyk S."/>
            <person name="Malc E."/>
            <person name="Mieczkowski P."/>
            <person name="Kruszewska J.S."/>
            <person name="Biernat P."/>
            <person name="Pawlowska J."/>
        </authorList>
    </citation>
    <scope>NUCLEOTIDE SEQUENCE</scope>
    <source>
        <strain evidence="8">WA0000067209</strain>
    </source>
</reference>
<proteinExistence type="predicted"/>
<feature type="region of interest" description="Disordered" evidence="6">
    <location>
        <begin position="35"/>
        <end position="144"/>
    </location>
</feature>
<dbReference type="CDD" id="cd00086">
    <property type="entry name" value="homeodomain"/>
    <property type="match status" value="1"/>
</dbReference>
<keyword evidence="2 4" id="KW-0371">Homeobox</keyword>
<comment type="subcellular location">
    <subcellularLocation>
        <location evidence="4 5">Nucleus</location>
    </subcellularLocation>
</comment>
<dbReference type="PROSITE" id="PS50071">
    <property type="entry name" value="HOMEOBOX_2"/>
    <property type="match status" value="1"/>
</dbReference>
<dbReference type="InterPro" id="IPR001356">
    <property type="entry name" value="HD"/>
</dbReference>
<dbReference type="SMART" id="SM00389">
    <property type="entry name" value="HOX"/>
    <property type="match status" value="1"/>
</dbReference>
<dbReference type="Pfam" id="PF00046">
    <property type="entry name" value="Homeodomain"/>
    <property type="match status" value="1"/>
</dbReference>
<evidence type="ECO:0000256" key="2">
    <source>
        <dbReference type="ARBA" id="ARBA00023155"/>
    </source>
</evidence>
<keyword evidence="3 4" id="KW-0539">Nucleus</keyword>
<evidence type="ECO:0000256" key="3">
    <source>
        <dbReference type="ARBA" id="ARBA00023242"/>
    </source>
</evidence>
<dbReference type="Gene3D" id="1.10.10.60">
    <property type="entry name" value="Homeodomain-like"/>
    <property type="match status" value="1"/>
</dbReference>
<evidence type="ECO:0000313" key="9">
    <source>
        <dbReference type="Proteomes" id="UP000654370"/>
    </source>
</evidence>
<feature type="DNA-binding region" description="Homeobox" evidence="4">
    <location>
        <begin position="140"/>
        <end position="199"/>
    </location>
</feature>
<organism evidence="8 9">
    <name type="scientific">Mortierella isabellina</name>
    <name type="common">Filamentous fungus</name>
    <name type="synonym">Umbelopsis isabellina</name>
    <dbReference type="NCBI Taxonomy" id="91625"/>
    <lineage>
        <taxon>Eukaryota</taxon>
        <taxon>Fungi</taxon>
        <taxon>Fungi incertae sedis</taxon>
        <taxon>Mucoromycota</taxon>
        <taxon>Mucoromycotina</taxon>
        <taxon>Umbelopsidomycetes</taxon>
        <taxon>Umbelopsidales</taxon>
        <taxon>Umbelopsidaceae</taxon>
        <taxon>Umbelopsis</taxon>
    </lineage>
</organism>
<feature type="domain" description="Homeobox" evidence="7">
    <location>
        <begin position="138"/>
        <end position="198"/>
    </location>
</feature>
<evidence type="ECO:0000256" key="1">
    <source>
        <dbReference type="ARBA" id="ARBA00023125"/>
    </source>
</evidence>
<dbReference type="GO" id="GO:0005634">
    <property type="term" value="C:nucleus"/>
    <property type="evidence" value="ECO:0007669"/>
    <property type="project" value="UniProtKB-SubCell"/>
</dbReference>
<dbReference type="Proteomes" id="UP000654370">
    <property type="component" value="Unassembled WGS sequence"/>
</dbReference>
<feature type="compositionally biased region" description="Basic and acidic residues" evidence="6">
    <location>
        <begin position="196"/>
        <end position="215"/>
    </location>
</feature>
<feature type="compositionally biased region" description="Low complexity" evidence="6">
    <location>
        <begin position="122"/>
        <end position="140"/>
    </location>
</feature>
<dbReference type="GO" id="GO:0000978">
    <property type="term" value="F:RNA polymerase II cis-regulatory region sequence-specific DNA binding"/>
    <property type="evidence" value="ECO:0007669"/>
    <property type="project" value="TreeGrafter"/>
</dbReference>
<dbReference type="InterPro" id="IPR017970">
    <property type="entry name" value="Homeobox_CS"/>
</dbReference>
<dbReference type="PROSITE" id="PS00027">
    <property type="entry name" value="HOMEOBOX_1"/>
    <property type="match status" value="1"/>
</dbReference>
<dbReference type="GO" id="GO:0000981">
    <property type="term" value="F:DNA-binding transcription factor activity, RNA polymerase II-specific"/>
    <property type="evidence" value="ECO:0007669"/>
    <property type="project" value="InterPro"/>
</dbReference>
<evidence type="ECO:0000256" key="4">
    <source>
        <dbReference type="PROSITE-ProRule" id="PRU00108"/>
    </source>
</evidence>
<evidence type="ECO:0000256" key="6">
    <source>
        <dbReference type="SAM" id="MobiDB-lite"/>
    </source>
</evidence>
<feature type="region of interest" description="Disordered" evidence="6">
    <location>
        <begin position="191"/>
        <end position="239"/>
    </location>
</feature>
<name>A0A8H7PPG0_MORIS</name>
<dbReference type="AlphaFoldDB" id="A0A8H7PPG0"/>
<feature type="compositionally biased region" description="Low complexity" evidence="6">
    <location>
        <begin position="43"/>
        <end position="63"/>
    </location>
</feature>
<evidence type="ECO:0000259" key="7">
    <source>
        <dbReference type="PROSITE" id="PS50071"/>
    </source>
</evidence>
<dbReference type="OrthoDB" id="6159439at2759"/>
<accession>A0A8H7PPG0</accession>
<evidence type="ECO:0000313" key="8">
    <source>
        <dbReference type="EMBL" id="KAG2177989.1"/>
    </source>
</evidence>
<protein>
    <recommendedName>
        <fullName evidence="7">Homeobox domain-containing protein</fullName>
    </recommendedName>
</protein>
<dbReference type="GO" id="GO:0030154">
    <property type="term" value="P:cell differentiation"/>
    <property type="evidence" value="ECO:0007669"/>
    <property type="project" value="TreeGrafter"/>
</dbReference>
<dbReference type="PANTHER" id="PTHR24324">
    <property type="entry name" value="HOMEOBOX PROTEIN HHEX"/>
    <property type="match status" value="1"/>
</dbReference>
<dbReference type="SUPFAM" id="SSF46689">
    <property type="entry name" value="Homeodomain-like"/>
    <property type="match status" value="1"/>
</dbReference>
<dbReference type="EMBL" id="JAEPQZ010000008">
    <property type="protein sequence ID" value="KAG2177989.1"/>
    <property type="molecule type" value="Genomic_DNA"/>
</dbReference>
<gene>
    <name evidence="8" type="ORF">INT43_003242</name>
</gene>
<dbReference type="InterPro" id="IPR051000">
    <property type="entry name" value="Homeobox_DNA-bind_prot"/>
</dbReference>
<keyword evidence="9" id="KW-1185">Reference proteome</keyword>
<dbReference type="PANTHER" id="PTHR24324:SF9">
    <property type="entry name" value="HOMEOBOX DOMAIN-CONTAINING PROTEIN"/>
    <property type="match status" value="1"/>
</dbReference>
<keyword evidence="1 4" id="KW-0238">DNA-binding</keyword>
<evidence type="ECO:0000256" key="5">
    <source>
        <dbReference type="RuleBase" id="RU000682"/>
    </source>
</evidence>
<dbReference type="InterPro" id="IPR009057">
    <property type="entry name" value="Homeodomain-like_sf"/>
</dbReference>